<dbReference type="AlphaFoldDB" id="A0AAQ3JR29"/>
<evidence type="ECO:0000256" key="1">
    <source>
        <dbReference type="SAM" id="MobiDB-lite"/>
    </source>
</evidence>
<sequence length="122" mass="14331">MPLMRKIHFFLSKLLDFIQLFNCFGSLLEDRKELKKRSRMGSVANDKGRLWPPQPTKDDDDGSSCYFHMPLHYPRYTKADYDSMPEWKLDHLLRDYGIPAAGDVRDKRGFAIDAFLWPAAQY</sequence>
<accession>A0AAQ3JR29</accession>
<dbReference type="Proteomes" id="UP001327560">
    <property type="component" value="Chromosome 1"/>
</dbReference>
<dbReference type="EMBL" id="CP136890">
    <property type="protein sequence ID" value="WOK93823.1"/>
    <property type="molecule type" value="Genomic_DNA"/>
</dbReference>
<evidence type="ECO:0000313" key="4">
    <source>
        <dbReference type="Proteomes" id="UP001327560"/>
    </source>
</evidence>
<reference evidence="3 4" key="1">
    <citation type="submission" date="2023-10" db="EMBL/GenBank/DDBJ databases">
        <title>Chromosome-scale genome assembly provides insights into flower coloration mechanisms of Canna indica.</title>
        <authorList>
            <person name="Li C."/>
        </authorList>
    </citation>
    <scope>NUCLEOTIDE SEQUENCE [LARGE SCALE GENOMIC DNA]</scope>
    <source>
        <tissue evidence="3">Flower</tissue>
    </source>
</reference>
<dbReference type="PANTHER" id="PTHR33513:SF4">
    <property type="entry name" value="GB|AAF04428.1"/>
    <property type="match status" value="1"/>
</dbReference>
<protein>
    <submittedName>
        <fullName evidence="3">Nucleotide-sugar transporter</fullName>
    </submittedName>
</protein>
<gene>
    <name evidence="3" type="ORF">Cni_G02524</name>
</gene>
<keyword evidence="4" id="KW-1185">Reference proteome</keyword>
<evidence type="ECO:0000259" key="2">
    <source>
        <dbReference type="Pfam" id="PF24847"/>
    </source>
</evidence>
<feature type="region of interest" description="Disordered" evidence="1">
    <location>
        <begin position="38"/>
        <end position="62"/>
    </location>
</feature>
<organism evidence="3 4">
    <name type="scientific">Canna indica</name>
    <name type="common">Indian-shot</name>
    <dbReference type="NCBI Taxonomy" id="4628"/>
    <lineage>
        <taxon>Eukaryota</taxon>
        <taxon>Viridiplantae</taxon>
        <taxon>Streptophyta</taxon>
        <taxon>Embryophyta</taxon>
        <taxon>Tracheophyta</taxon>
        <taxon>Spermatophyta</taxon>
        <taxon>Magnoliopsida</taxon>
        <taxon>Liliopsida</taxon>
        <taxon>Zingiberales</taxon>
        <taxon>Cannaceae</taxon>
        <taxon>Canna</taxon>
    </lineage>
</organism>
<proteinExistence type="predicted"/>
<name>A0AAQ3JR29_9LILI</name>
<dbReference type="InterPro" id="IPR056139">
    <property type="entry name" value="DUF7722"/>
</dbReference>
<dbReference type="Pfam" id="PF24847">
    <property type="entry name" value="DUF7722"/>
    <property type="match status" value="1"/>
</dbReference>
<feature type="domain" description="DUF7722" evidence="2">
    <location>
        <begin position="73"/>
        <end position="118"/>
    </location>
</feature>
<dbReference type="PANTHER" id="PTHR33513">
    <property type="entry name" value="OS06G0523300 PROTEIN"/>
    <property type="match status" value="1"/>
</dbReference>
<evidence type="ECO:0000313" key="3">
    <source>
        <dbReference type="EMBL" id="WOK93823.1"/>
    </source>
</evidence>